<dbReference type="Proteomes" id="UP000294933">
    <property type="component" value="Unassembled WGS sequence"/>
</dbReference>
<comment type="function">
    <text evidence="4">Involved in 20S proteasome assembly.</text>
</comment>
<dbReference type="GO" id="GO:0005634">
    <property type="term" value="C:nucleus"/>
    <property type="evidence" value="ECO:0007669"/>
    <property type="project" value="TreeGrafter"/>
</dbReference>
<evidence type="ECO:0000313" key="5">
    <source>
        <dbReference type="EMBL" id="TDL26228.1"/>
    </source>
</evidence>
<dbReference type="PANTHER" id="PTHR12970:SF1">
    <property type="entry name" value="PROTEASOME ASSEMBLY CHAPERONE 2"/>
    <property type="match status" value="1"/>
</dbReference>
<dbReference type="EMBL" id="ML170162">
    <property type="protein sequence ID" value="TDL26228.1"/>
    <property type="molecule type" value="Genomic_DNA"/>
</dbReference>
<dbReference type="PIRSF" id="PIRSF010044">
    <property type="entry name" value="UCP010044"/>
    <property type="match status" value="1"/>
</dbReference>
<dbReference type="Gene3D" id="3.40.50.10900">
    <property type="entry name" value="PAC-like subunit"/>
    <property type="match status" value="2"/>
</dbReference>
<name>A0A4Y7QGA3_9AGAM</name>
<dbReference type="GO" id="GO:0043248">
    <property type="term" value="P:proteasome assembly"/>
    <property type="evidence" value="ECO:0007669"/>
    <property type="project" value="TreeGrafter"/>
</dbReference>
<gene>
    <name evidence="5" type="ORF">BD410DRAFT_784296</name>
</gene>
<reference evidence="5 6" key="1">
    <citation type="submission" date="2018-06" db="EMBL/GenBank/DDBJ databases">
        <title>A transcriptomic atlas of mushroom development highlights an independent origin of complex multicellularity.</title>
        <authorList>
            <consortium name="DOE Joint Genome Institute"/>
            <person name="Krizsan K."/>
            <person name="Almasi E."/>
            <person name="Merenyi Z."/>
            <person name="Sahu N."/>
            <person name="Viragh M."/>
            <person name="Koszo T."/>
            <person name="Mondo S."/>
            <person name="Kiss B."/>
            <person name="Balint B."/>
            <person name="Kues U."/>
            <person name="Barry K."/>
            <person name="Hegedus J.C."/>
            <person name="Henrissat B."/>
            <person name="Johnson J."/>
            <person name="Lipzen A."/>
            <person name="Ohm R."/>
            <person name="Nagy I."/>
            <person name="Pangilinan J."/>
            <person name="Yan J."/>
            <person name="Xiong Y."/>
            <person name="Grigoriev I.V."/>
            <person name="Hibbett D.S."/>
            <person name="Nagy L.G."/>
        </authorList>
    </citation>
    <scope>NUCLEOTIDE SEQUENCE [LARGE SCALE GENOMIC DNA]</scope>
    <source>
        <strain evidence="5 6">SZMC22713</strain>
    </source>
</reference>
<dbReference type="AlphaFoldDB" id="A0A4Y7QGA3"/>
<dbReference type="VEuPathDB" id="FungiDB:BD410DRAFT_784296"/>
<evidence type="ECO:0000256" key="1">
    <source>
        <dbReference type="ARBA" id="ARBA00019186"/>
    </source>
</evidence>
<dbReference type="OrthoDB" id="10260712at2759"/>
<proteinExistence type="inferred from homology"/>
<evidence type="ECO:0000256" key="3">
    <source>
        <dbReference type="ARBA" id="ARBA00025745"/>
    </source>
</evidence>
<comment type="subunit">
    <text evidence="4">Component of the 20S proteasome chaperone.</text>
</comment>
<dbReference type="SUPFAM" id="SSF159659">
    <property type="entry name" value="Cgl1923-like"/>
    <property type="match status" value="1"/>
</dbReference>
<keyword evidence="2 4" id="KW-0143">Chaperone</keyword>
<dbReference type="GO" id="GO:0005829">
    <property type="term" value="C:cytosol"/>
    <property type="evidence" value="ECO:0007669"/>
    <property type="project" value="TreeGrafter"/>
</dbReference>
<comment type="similarity">
    <text evidence="3 4">Belongs to the PSMG2 family.</text>
</comment>
<dbReference type="InterPro" id="IPR019151">
    <property type="entry name" value="Proteasome_assmbl_chaperone_2"/>
</dbReference>
<sequence>MTFFYPLAANPQFLQSKTLIVPVVSVANVSQLAADLLIATLDLQQIGVFDARDLIPVVGARENGENGITTPLELYGKEHLDFVVIQQRSPALKARKESFITSIMEFAKEFKFGAVLLVSGVDLSNRTDAQMHTPTYAIIPHGSPSLDSTALSGIKDLPIYTSPTTQASQALPTPSTDVPFIPGGGLSRRFLSSLPTQWSIPSACILQFVMEGDNRADAALLADAISRTLKINEKVAEWRQPKSWREGLFGTPHDQTLFG</sequence>
<organism evidence="5 6">
    <name type="scientific">Rickenella mellea</name>
    <dbReference type="NCBI Taxonomy" id="50990"/>
    <lineage>
        <taxon>Eukaryota</taxon>
        <taxon>Fungi</taxon>
        <taxon>Dikarya</taxon>
        <taxon>Basidiomycota</taxon>
        <taxon>Agaricomycotina</taxon>
        <taxon>Agaricomycetes</taxon>
        <taxon>Hymenochaetales</taxon>
        <taxon>Rickenellaceae</taxon>
        <taxon>Rickenella</taxon>
    </lineage>
</organism>
<accession>A0A4Y7QGA3</accession>
<evidence type="ECO:0000256" key="2">
    <source>
        <dbReference type="ARBA" id="ARBA00023186"/>
    </source>
</evidence>
<dbReference type="InterPro" id="IPR038389">
    <property type="entry name" value="PSMG2_sf"/>
</dbReference>
<evidence type="ECO:0000256" key="4">
    <source>
        <dbReference type="PIRNR" id="PIRNR010044"/>
    </source>
</evidence>
<dbReference type="PANTHER" id="PTHR12970">
    <property type="entry name" value="PROTEASOME ASSEMBLY CHAPERONE 2"/>
    <property type="match status" value="1"/>
</dbReference>
<dbReference type="Pfam" id="PF09754">
    <property type="entry name" value="PAC2"/>
    <property type="match status" value="1"/>
</dbReference>
<dbReference type="InterPro" id="IPR016562">
    <property type="entry name" value="Proteasome_assmbl_chp_2_euk"/>
</dbReference>
<evidence type="ECO:0000313" key="6">
    <source>
        <dbReference type="Proteomes" id="UP000294933"/>
    </source>
</evidence>
<dbReference type="STRING" id="50990.A0A4Y7QGA3"/>
<protein>
    <recommendedName>
        <fullName evidence="1 4">Proteasome assembly chaperone 2</fullName>
    </recommendedName>
</protein>
<keyword evidence="6" id="KW-1185">Reference proteome</keyword>